<evidence type="ECO:0000313" key="4">
    <source>
        <dbReference type="Proteomes" id="UP000297597"/>
    </source>
</evidence>
<dbReference type="AlphaFoldDB" id="A0A4Y7RNM6"/>
<keyword evidence="1" id="KW-1133">Transmembrane helix</keyword>
<reference evidence="3 4" key="1">
    <citation type="journal article" date="2018" name="Environ. Microbiol.">
        <title>Novel energy conservation strategies and behaviour of Pelotomaculum schinkii driving syntrophic propionate catabolism.</title>
        <authorList>
            <person name="Hidalgo-Ahumada C.A.P."/>
            <person name="Nobu M.K."/>
            <person name="Narihiro T."/>
            <person name="Tamaki H."/>
            <person name="Liu W.T."/>
            <person name="Kamagata Y."/>
            <person name="Stams A.J.M."/>
            <person name="Imachi H."/>
            <person name="Sousa D.Z."/>
        </authorList>
    </citation>
    <scope>NUCLEOTIDE SEQUENCE [LARGE SCALE GENOMIC DNA]</scope>
    <source>
        <strain evidence="3 4">MGP</strain>
    </source>
</reference>
<dbReference type="InterPro" id="IPR029052">
    <property type="entry name" value="Metallo-depent_PP-like"/>
</dbReference>
<keyword evidence="4" id="KW-1185">Reference proteome</keyword>
<name>A0A4Y7RNM6_9FIRM</name>
<dbReference type="EMBL" id="QFFZ01000029">
    <property type="protein sequence ID" value="TEB10272.1"/>
    <property type="molecule type" value="Genomic_DNA"/>
</dbReference>
<protein>
    <recommendedName>
        <fullName evidence="2">Calcineurin-like phosphoesterase domain-containing protein</fullName>
    </recommendedName>
</protein>
<feature type="transmembrane region" description="Helical" evidence="1">
    <location>
        <begin position="6"/>
        <end position="25"/>
    </location>
</feature>
<dbReference type="OrthoDB" id="9780884at2"/>
<dbReference type="RefSeq" id="WP_134214292.1">
    <property type="nucleotide sequence ID" value="NZ_QFFZ01000029.1"/>
</dbReference>
<accession>A0A4Y7RNM6</accession>
<dbReference type="PANTHER" id="PTHR31302">
    <property type="entry name" value="TRANSMEMBRANE PROTEIN WITH METALLOPHOSPHOESTERASE DOMAIN-RELATED"/>
    <property type="match status" value="1"/>
</dbReference>
<keyword evidence="1" id="KW-0812">Transmembrane</keyword>
<dbReference type="Pfam" id="PF00149">
    <property type="entry name" value="Metallophos"/>
    <property type="match status" value="1"/>
</dbReference>
<evidence type="ECO:0000256" key="1">
    <source>
        <dbReference type="SAM" id="Phobius"/>
    </source>
</evidence>
<dbReference type="PANTHER" id="PTHR31302:SF0">
    <property type="entry name" value="TRANSMEMBRANE PROTEIN WITH METALLOPHOSPHOESTERASE DOMAIN"/>
    <property type="match status" value="1"/>
</dbReference>
<evidence type="ECO:0000313" key="3">
    <source>
        <dbReference type="EMBL" id="TEB10272.1"/>
    </source>
</evidence>
<proteinExistence type="predicted"/>
<feature type="domain" description="Calcineurin-like phosphoesterase" evidence="2">
    <location>
        <begin position="158"/>
        <end position="323"/>
    </location>
</feature>
<dbReference type="CDD" id="cd07385">
    <property type="entry name" value="MPP_YkuE_C"/>
    <property type="match status" value="1"/>
</dbReference>
<comment type="caution">
    <text evidence="3">The sequence shown here is derived from an EMBL/GenBank/DDBJ whole genome shotgun (WGS) entry which is preliminary data.</text>
</comment>
<feature type="transmembrane region" description="Helical" evidence="1">
    <location>
        <begin position="37"/>
        <end position="57"/>
    </location>
</feature>
<dbReference type="InterPro" id="IPR004843">
    <property type="entry name" value="Calcineurin-like_PHP"/>
</dbReference>
<dbReference type="Gene3D" id="3.60.21.10">
    <property type="match status" value="1"/>
</dbReference>
<dbReference type="SUPFAM" id="SSF56300">
    <property type="entry name" value="Metallo-dependent phosphatases"/>
    <property type="match status" value="1"/>
</dbReference>
<keyword evidence="1" id="KW-0472">Membrane</keyword>
<gene>
    <name evidence="3" type="ORF">Pmgp_02469</name>
</gene>
<feature type="transmembrane region" description="Helical" evidence="1">
    <location>
        <begin position="77"/>
        <end position="100"/>
    </location>
</feature>
<sequence>MKIQFFAFFGVFFLIYGLINLYIGWRGWQAFGRLPAPGFGVIYWLLFSLLALSFIAGRFGEKYLPAAAGDFLTVVGSYWLAAMDFFFLFILAVDIIRLLARWSGFALPAVKSLPAWTGLFVVISVAALVIYGAWNSRNPRLVHYDLNIPKAAGDTSELRVVMVSDIHLGRIVHNGRLLRLVQNVNSLNPDLILLPGDIIDENIGPFIEQKMSDSLLGLKSKHGAFAVFGNHEYIGGHQEEAFRCLQEAGITVLRDSYQKIEDSFYLVGRDERSHDRFTGTARRQLSDVMEGVDRSLPVLLLNHQPVGAQEQGVDLQLSGHTHKGQLFPFNLLTKRIFETDWGYLRKENFQLIVSSGFGTWGPPIRVCNVPEIVEIVIHFNQPLAQEDIIPASGMKIMGRL</sequence>
<dbReference type="InterPro" id="IPR051158">
    <property type="entry name" value="Metallophosphoesterase_sf"/>
</dbReference>
<evidence type="ECO:0000259" key="2">
    <source>
        <dbReference type="Pfam" id="PF00149"/>
    </source>
</evidence>
<dbReference type="Proteomes" id="UP000297597">
    <property type="component" value="Unassembled WGS sequence"/>
</dbReference>
<feature type="transmembrane region" description="Helical" evidence="1">
    <location>
        <begin position="112"/>
        <end position="134"/>
    </location>
</feature>
<organism evidence="3 4">
    <name type="scientific">Pelotomaculum propionicicum</name>
    <dbReference type="NCBI Taxonomy" id="258475"/>
    <lineage>
        <taxon>Bacteria</taxon>
        <taxon>Bacillati</taxon>
        <taxon>Bacillota</taxon>
        <taxon>Clostridia</taxon>
        <taxon>Eubacteriales</taxon>
        <taxon>Desulfotomaculaceae</taxon>
        <taxon>Pelotomaculum</taxon>
    </lineage>
</organism>
<dbReference type="GO" id="GO:0016787">
    <property type="term" value="F:hydrolase activity"/>
    <property type="evidence" value="ECO:0007669"/>
    <property type="project" value="InterPro"/>
</dbReference>